<dbReference type="AlphaFoldDB" id="A0A7S3K113"/>
<organism evidence="1">
    <name type="scientific">Aureoumbra lagunensis</name>
    <dbReference type="NCBI Taxonomy" id="44058"/>
    <lineage>
        <taxon>Eukaryota</taxon>
        <taxon>Sar</taxon>
        <taxon>Stramenopiles</taxon>
        <taxon>Ochrophyta</taxon>
        <taxon>Pelagophyceae</taxon>
        <taxon>Pelagomonadales</taxon>
        <taxon>Aureoumbra</taxon>
    </lineage>
</organism>
<gene>
    <name evidence="1" type="ORF">ALAG00032_LOCUS10054</name>
</gene>
<protein>
    <recommendedName>
        <fullName evidence="2">Tubulin--tyrosine ligase-like protein 9</fullName>
    </recommendedName>
</protein>
<dbReference type="SUPFAM" id="SSF56059">
    <property type="entry name" value="Glutathione synthetase ATP-binding domain-like"/>
    <property type="match status" value="1"/>
</dbReference>
<dbReference type="EMBL" id="HBIJ01015029">
    <property type="protein sequence ID" value="CAE0369291.1"/>
    <property type="molecule type" value="Transcribed_RNA"/>
</dbReference>
<sequence>MPYYYCNLNETNGTEHILCQMLSERGWSPTRSVSEAQLSLDPSSMATINDTTTRKEKKRWIWSDKCDALSCKAMLFESLGKSDSFWPPTVVLRSVEEIDELQVNEEVFVKHPRCSGGSGTWKAANTQEAKQLAFDVFKKCKAVVIQKAIVPALLPNGPSIFELRIWSIMRGQHLFTFNKFRAKTAHLKAILMNRAIQSQESDFGQHYPWNIATEDQIRLAIGPHLYDTHTRPAILKAIEALHHSVLPHLPTDGSFFFLGLDFIVSRTEATPYFIEANIKPSYRFYNPDAQFPSPVVRDMAHSALVGLADLIHQDYSDFSSYINKHNEEDQPVDGGGVALLSSFSKSNKSPHWLSHASSLLRSSH</sequence>
<dbReference type="Gene3D" id="3.30.470.20">
    <property type="entry name" value="ATP-grasp fold, B domain"/>
    <property type="match status" value="1"/>
</dbReference>
<proteinExistence type="predicted"/>
<evidence type="ECO:0008006" key="2">
    <source>
        <dbReference type="Google" id="ProtNLM"/>
    </source>
</evidence>
<reference evidence="1" key="1">
    <citation type="submission" date="2021-01" db="EMBL/GenBank/DDBJ databases">
        <authorList>
            <person name="Corre E."/>
            <person name="Pelletier E."/>
            <person name="Niang G."/>
            <person name="Scheremetjew M."/>
            <person name="Finn R."/>
            <person name="Kale V."/>
            <person name="Holt S."/>
            <person name="Cochrane G."/>
            <person name="Meng A."/>
            <person name="Brown T."/>
            <person name="Cohen L."/>
        </authorList>
    </citation>
    <scope>NUCLEOTIDE SEQUENCE</scope>
    <source>
        <strain evidence="1">CCMP1510</strain>
    </source>
</reference>
<name>A0A7S3K113_9STRA</name>
<evidence type="ECO:0000313" key="1">
    <source>
        <dbReference type="EMBL" id="CAE0369291.1"/>
    </source>
</evidence>
<accession>A0A7S3K113</accession>